<sequence length="162" mass="18395">MNDGKGTILITDKEKLKEIAAQEGLDTVPDRIEYEYVQFDSNDQAIDQSPSLLAANNVYWLTAEDKGSGHYSSSDLYKEFYVDGPDNFTISESVKKSSYIEGQLGIDIKVLEAKIGFKIGVERDVKWESKTNIAANEKIRFRLFTTYHKVNYWEWHGLGAAL</sequence>
<evidence type="ECO:0000313" key="2">
    <source>
        <dbReference type="Proteomes" id="UP001207626"/>
    </source>
</evidence>
<accession>A0ABT4E0I2</accession>
<proteinExistence type="predicted"/>
<keyword evidence="2" id="KW-1185">Reference proteome</keyword>
<name>A0ABT4E0I2_9BACL</name>
<comment type="caution">
    <text evidence="1">The sequence shown here is derived from an EMBL/GenBank/DDBJ whole genome shotgun (WGS) entry which is preliminary data.</text>
</comment>
<evidence type="ECO:0000313" key="1">
    <source>
        <dbReference type="EMBL" id="MCY9523101.1"/>
    </source>
</evidence>
<protein>
    <submittedName>
        <fullName evidence="1">Uncharacterized protein</fullName>
    </submittedName>
</protein>
<dbReference type="Proteomes" id="UP001207626">
    <property type="component" value="Unassembled WGS sequence"/>
</dbReference>
<dbReference type="RefSeq" id="WP_268601732.1">
    <property type="nucleotide sequence ID" value="NZ_JAMDLV010000083.1"/>
</dbReference>
<gene>
    <name evidence="1" type="ORF">M5X09_26220</name>
</gene>
<organism evidence="1 2">
    <name type="scientific">Paenibacillus apiarius</name>
    <dbReference type="NCBI Taxonomy" id="46240"/>
    <lineage>
        <taxon>Bacteria</taxon>
        <taxon>Bacillati</taxon>
        <taxon>Bacillota</taxon>
        <taxon>Bacilli</taxon>
        <taxon>Bacillales</taxon>
        <taxon>Paenibacillaceae</taxon>
        <taxon>Paenibacillus</taxon>
    </lineage>
</organism>
<reference evidence="1 2" key="1">
    <citation type="submission" date="2022-05" db="EMBL/GenBank/DDBJ databases">
        <title>Genome Sequencing of Bee-Associated Microbes.</title>
        <authorList>
            <person name="Dunlap C."/>
        </authorList>
    </citation>
    <scope>NUCLEOTIDE SEQUENCE [LARGE SCALE GENOMIC DNA]</scope>
    <source>
        <strain evidence="1 2">NRRL NRS-1438</strain>
    </source>
</reference>
<dbReference type="EMBL" id="JAMDLW010000059">
    <property type="protein sequence ID" value="MCY9523101.1"/>
    <property type="molecule type" value="Genomic_DNA"/>
</dbReference>